<organism evidence="1 2">
    <name type="scientific">Streptomyces afghaniensis 772</name>
    <dbReference type="NCBI Taxonomy" id="1283301"/>
    <lineage>
        <taxon>Bacteria</taxon>
        <taxon>Bacillati</taxon>
        <taxon>Actinomycetota</taxon>
        <taxon>Actinomycetes</taxon>
        <taxon>Kitasatosporales</taxon>
        <taxon>Streptomycetaceae</taxon>
        <taxon>Streptomyces</taxon>
    </lineage>
</organism>
<keyword evidence="2" id="KW-1185">Reference proteome</keyword>
<proteinExistence type="predicted"/>
<protein>
    <submittedName>
        <fullName evidence="1">Uncharacterized protein</fullName>
    </submittedName>
</protein>
<dbReference type="AlphaFoldDB" id="S4NC04"/>
<gene>
    <name evidence="1" type="ORF">STAFG_7280</name>
</gene>
<sequence length="44" mass="4500">MARPAGRHGQSAAPGTLESALREATETLAVLAPVSAEHAVADCW</sequence>
<name>S4NC04_9ACTN</name>
<evidence type="ECO:0000313" key="2">
    <source>
        <dbReference type="Proteomes" id="UP000015001"/>
    </source>
</evidence>
<dbReference type="PATRIC" id="fig|1283301.3.peg.7229"/>
<evidence type="ECO:0000313" key="1">
    <source>
        <dbReference type="EMBL" id="EPJ35664.1"/>
    </source>
</evidence>
<dbReference type="HOGENOM" id="CLU_3222402_0_0_11"/>
<comment type="caution">
    <text evidence="1">The sequence shown here is derived from an EMBL/GenBank/DDBJ whole genome shotgun (WGS) entry which is preliminary data.</text>
</comment>
<reference evidence="1 2" key="1">
    <citation type="submission" date="2013-02" db="EMBL/GenBank/DDBJ databases">
        <title>Draft Genome Sequence of Streptomyces afghaniensis, Which Produces Compounds of the Julimycin B-Complex.</title>
        <authorList>
            <person name="Gruening B.A."/>
            <person name="Praeg A."/>
            <person name="Erxleben A."/>
            <person name="Guenther S."/>
            <person name="Fiedler H.-P."/>
            <person name="Goodfellow M."/>
            <person name="Mueller M."/>
        </authorList>
    </citation>
    <scope>NUCLEOTIDE SEQUENCE [LARGE SCALE GENOMIC DNA]</scope>
    <source>
        <strain evidence="1 2">772</strain>
    </source>
</reference>
<accession>S4NC04</accession>
<dbReference type="Proteomes" id="UP000015001">
    <property type="component" value="Unassembled WGS sequence"/>
</dbReference>
<dbReference type="EMBL" id="AOPY01001618">
    <property type="protein sequence ID" value="EPJ35664.1"/>
    <property type="molecule type" value="Genomic_DNA"/>
</dbReference>